<organism evidence="2 3">
    <name type="scientific">Trema orientale</name>
    <name type="common">Charcoal tree</name>
    <name type="synonym">Celtis orientalis</name>
    <dbReference type="NCBI Taxonomy" id="63057"/>
    <lineage>
        <taxon>Eukaryota</taxon>
        <taxon>Viridiplantae</taxon>
        <taxon>Streptophyta</taxon>
        <taxon>Embryophyta</taxon>
        <taxon>Tracheophyta</taxon>
        <taxon>Spermatophyta</taxon>
        <taxon>Magnoliopsida</taxon>
        <taxon>eudicotyledons</taxon>
        <taxon>Gunneridae</taxon>
        <taxon>Pentapetalae</taxon>
        <taxon>rosids</taxon>
        <taxon>fabids</taxon>
        <taxon>Rosales</taxon>
        <taxon>Cannabaceae</taxon>
        <taxon>Trema</taxon>
    </lineage>
</organism>
<dbReference type="InterPro" id="IPR012337">
    <property type="entry name" value="RNaseH-like_sf"/>
</dbReference>
<dbReference type="InterPro" id="IPR002156">
    <property type="entry name" value="RNaseH_domain"/>
</dbReference>
<dbReference type="InterPro" id="IPR053151">
    <property type="entry name" value="RNase_H-like"/>
</dbReference>
<protein>
    <submittedName>
        <fullName evidence="2">Ribonuclease H-like domain containing protein</fullName>
    </submittedName>
</protein>
<accession>A0A2P5EGH7</accession>
<dbReference type="SUPFAM" id="SSF53098">
    <property type="entry name" value="Ribonuclease H-like"/>
    <property type="match status" value="1"/>
</dbReference>
<dbReference type="EMBL" id="JXTC01000159">
    <property type="protein sequence ID" value="PON84640.1"/>
    <property type="molecule type" value="Genomic_DNA"/>
</dbReference>
<feature type="domain" description="RNase H type-1" evidence="1">
    <location>
        <begin position="6"/>
        <end position="116"/>
    </location>
</feature>
<dbReference type="CDD" id="cd06222">
    <property type="entry name" value="RNase_H_like"/>
    <property type="match status" value="1"/>
</dbReference>
<proteinExistence type="predicted"/>
<gene>
    <name evidence="2" type="ORF">TorRG33x02_195790</name>
</gene>
<dbReference type="Gene3D" id="3.30.420.10">
    <property type="entry name" value="Ribonuclease H-like superfamily/Ribonuclease H"/>
    <property type="match status" value="1"/>
</dbReference>
<dbReference type="GO" id="GO:0004523">
    <property type="term" value="F:RNA-DNA hybrid ribonuclease activity"/>
    <property type="evidence" value="ECO:0007669"/>
    <property type="project" value="InterPro"/>
</dbReference>
<reference evidence="3" key="1">
    <citation type="submission" date="2016-06" db="EMBL/GenBank/DDBJ databases">
        <title>Parallel loss of symbiosis genes in relatives of nitrogen-fixing non-legume Parasponia.</title>
        <authorList>
            <person name="Van Velzen R."/>
            <person name="Holmer R."/>
            <person name="Bu F."/>
            <person name="Rutten L."/>
            <person name="Van Zeijl A."/>
            <person name="Liu W."/>
            <person name="Santuari L."/>
            <person name="Cao Q."/>
            <person name="Sharma T."/>
            <person name="Shen D."/>
            <person name="Roswanjaya Y."/>
            <person name="Wardhani T."/>
            <person name="Kalhor M.S."/>
            <person name="Jansen J."/>
            <person name="Van den Hoogen J."/>
            <person name="Gungor B."/>
            <person name="Hartog M."/>
            <person name="Hontelez J."/>
            <person name="Verver J."/>
            <person name="Yang W.-C."/>
            <person name="Schijlen E."/>
            <person name="Repin R."/>
            <person name="Schilthuizen M."/>
            <person name="Schranz E."/>
            <person name="Heidstra R."/>
            <person name="Miyata K."/>
            <person name="Fedorova E."/>
            <person name="Kohlen W."/>
            <person name="Bisseling T."/>
            <person name="Smit S."/>
            <person name="Geurts R."/>
        </authorList>
    </citation>
    <scope>NUCLEOTIDE SEQUENCE [LARGE SCALE GENOMIC DNA]</scope>
    <source>
        <strain evidence="3">cv. RG33-2</strain>
    </source>
</reference>
<evidence type="ECO:0000313" key="2">
    <source>
        <dbReference type="EMBL" id="PON84640.1"/>
    </source>
</evidence>
<dbReference type="Pfam" id="PF13456">
    <property type="entry name" value="RVT_3"/>
    <property type="match status" value="1"/>
</dbReference>
<dbReference type="STRING" id="63057.A0A2P5EGH7"/>
<dbReference type="InterPro" id="IPR044730">
    <property type="entry name" value="RNase_H-like_dom_plant"/>
</dbReference>
<evidence type="ECO:0000313" key="3">
    <source>
        <dbReference type="Proteomes" id="UP000237000"/>
    </source>
</evidence>
<dbReference type="PANTHER" id="PTHR47723:SF21">
    <property type="entry name" value="POLYNUCLEOTIDYL TRANSFERASE, RIBONUCLEASE H-LIKE SUPERFAMILY PROTEIN"/>
    <property type="match status" value="1"/>
</dbReference>
<comment type="caution">
    <text evidence="2">The sequence shown here is derived from an EMBL/GenBank/DDBJ whole genome shotgun (WGS) entry which is preliminary data.</text>
</comment>
<dbReference type="PANTHER" id="PTHR47723">
    <property type="entry name" value="OS05G0353850 PROTEIN"/>
    <property type="match status" value="1"/>
</dbReference>
<dbReference type="OrthoDB" id="1166258at2759"/>
<dbReference type="Proteomes" id="UP000237000">
    <property type="component" value="Unassembled WGS sequence"/>
</dbReference>
<dbReference type="InParanoid" id="A0A2P5EGH7"/>
<sequence>MFTEMGYTGIGGIVRDYTGKVVFAGSVKILGSFDPLTAELLALREGLVLVSNFGLQIHVLESDSSNAISLMNSATNGLAAMDIIAGYIKSLMSISGYGSCSFIPKSRNEAASKLTKLSGSFSTLMYWHRELPNCLCDVVAKDIPF</sequence>
<name>A0A2P5EGH7_TREOI</name>
<evidence type="ECO:0000259" key="1">
    <source>
        <dbReference type="Pfam" id="PF13456"/>
    </source>
</evidence>
<dbReference type="InterPro" id="IPR036397">
    <property type="entry name" value="RNaseH_sf"/>
</dbReference>
<keyword evidence="3" id="KW-1185">Reference proteome</keyword>
<dbReference type="GO" id="GO:0003676">
    <property type="term" value="F:nucleic acid binding"/>
    <property type="evidence" value="ECO:0007669"/>
    <property type="project" value="InterPro"/>
</dbReference>
<dbReference type="AlphaFoldDB" id="A0A2P5EGH7"/>